<feature type="domain" description="HTH luxR-type" evidence="1">
    <location>
        <begin position="282"/>
        <end position="339"/>
    </location>
</feature>
<evidence type="ECO:0000313" key="2">
    <source>
        <dbReference type="EMBL" id="MBF9069001.1"/>
    </source>
</evidence>
<dbReference type="SUPFAM" id="SSF46894">
    <property type="entry name" value="C-terminal effector domain of the bipartite response regulators"/>
    <property type="match status" value="1"/>
</dbReference>
<evidence type="ECO:0000259" key="1">
    <source>
        <dbReference type="SMART" id="SM00421"/>
    </source>
</evidence>
<dbReference type="Gene3D" id="1.10.10.10">
    <property type="entry name" value="Winged helix-like DNA-binding domain superfamily/Winged helix DNA-binding domain"/>
    <property type="match status" value="2"/>
</dbReference>
<dbReference type="InterPro" id="IPR051797">
    <property type="entry name" value="TrmB-like"/>
</dbReference>
<reference evidence="2" key="1">
    <citation type="submission" date="2020-11" db="EMBL/GenBank/DDBJ databases">
        <title>Isolation and identification of active actinomycetes.</title>
        <authorList>
            <person name="Yu B."/>
        </authorList>
    </citation>
    <scope>NUCLEOTIDE SEQUENCE</scope>
    <source>
        <strain evidence="2">NEAU-YB345</strain>
    </source>
</reference>
<dbReference type="AlphaFoldDB" id="A0A931B4T9"/>
<proteinExistence type="predicted"/>
<dbReference type="RefSeq" id="WP_196194190.1">
    <property type="nucleotide sequence ID" value="NZ_JADPRT010000005.1"/>
</dbReference>
<dbReference type="CDD" id="cd06170">
    <property type="entry name" value="LuxR_C_like"/>
    <property type="match status" value="1"/>
</dbReference>
<dbReference type="Proteomes" id="UP000657385">
    <property type="component" value="Unassembled WGS sequence"/>
</dbReference>
<sequence length="345" mass="37602">MPASRTDGAAALLDCLGLSAVEEYLYLRLLTEPRLSTAEIGRRLDMAHDRVHAQLHSLAALGLVVAARHDDAGAWDESSEHTGRGDAPDAWYATAPDIALEALVRAREADLTRLRGRVEELMRNYRQGHQAVGPDELIEVVSGQEAIAACWRALQHSARTSLRVLDKAPHILVASPADEAAVIRRGVAVQVIYEHAAVRDPERLATIREFMDIGEDCRMLATLPFKLALVDDRWALLPVSTGTALQTALVVRPCSLLDALSGLFALSWSQAMRVPRAEAEGEPGAAGRRRELLTLLASGLTDESIARQLGISTRTVQRLIRDFMDSFGAQTRFQAGVQAARAELL</sequence>
<dbReference type="Pfam" id="PF13384">
    <property type="entry name" value="HTH_23"/>
    <property type="match status" value="1"/>
</dbReference>
<accession>A0A931B4T9</accession>
<dbReference type="InterPro" id="IPR036390">
    <property type="entry name" value="WH_DNA-bd_sf"/>
</dbReference>
<organism evidence="2 3">
    <name type="scientific">Streptacidiphilus fuscans</name>
    <dbReference type="NCBI Taxonomy" id="2789292"/>
    <lineage>
        <taxon>Bacteria</taxon>
        <taxon>Bacillati</taxon>
        <taxon>Actinomycetota</taxon>
        <taxon>Actinomycetes</taxon>
        <taxon>Kitasatosporales</taxon>
        <taxon>Streptomycetaceae</taxon>
        <taxon>Streptacidiphilus</taxon>
    </lineage>
</organism>
<comment type="caution">
    <text evidence="2">The sequence shown here is derived from an EMBL/GenBank/DDBJ whole genome shotgun (WGS) entry which is preliminary data.</text>
</comment>
<gene>
    <name evidence="2" type="ORF">I2501_13310</name>
</gene>
<evidence type="ECO:0000313" key="3">
    <source>
        <dbReference type="Proteomes" id="UP000657385"/>
    </source>
</evidence>
<dbReference type="PANTHER" id="PTHR34293:SF1">
    <property type="entry name" value="HTH-TYPE TRANSCRIPTIONAL REGULATOR TRMBL2"/>
    <property type="match status" value="1"/>
</dbReference>
<keyword evidence="3" id="KW-1185">Reference proteome</keyword>
<name>A0A931B4T9_9ACTN</name>
<dbReference type="SUPFAM" id="SSF46785">
    <property type="entry name" value="Winged helix' DNA-binding domain"/>
    <property type="match status" value="1"/>
</dbReference>
<dbReference type="SMART" id="SM00421">
    <property type="entry name" value="HTH_LUXR"/>
    <property type="match status" value="1"/>
</dbReference>
<dbReference type="GO" id="GO:0003677">
    <property type="term" value="F:DNA binding"/>
    <property type="evidence" value="ECO:0007669"/>
    <property type="project" value="InterPro"/>
</dbReference>
<dbReference type="GO" id="GO:0006355">
    <property type="term" value="P:regulation of DNA-templated transcription"/>
    <property type="evidence" value="ECO:0007669"/>
    <property type="project" value="InterPro"/>
</dbReference>
<dbReference type="EMBL" id="JADPRT010000005">
    <property type="protein sequence ID" value="MBF9069001.1"/>
    <property type="molecule type" value="Genomic_DNA"/>
</dbReference>
<protein>
    <submittedName>
        <fullName evidence="2">Helix-turn-helix domain-containing protein</fullName>
    </submittedName>
</protein>
<dbReference type="InterPro" id="IPR000792">
    <property type="entry name" value="Tscrpt_reg_LuxR_C"/>
</dbReference>
<dbReference type="InterPro" id="IPR036388">
    <property type="entry name" value="WH-like_DNA-bd_sf"/>
</dbReference>
<dbReference type="InterPro" id="IPR016032">
    <property type="entry name" value="Sig_transdc_resp-reg_C-effctor"/>
</dbReference>
<dbReference type="PANTHER" id="PTHR34293">
    <property type="entry name" value="HTH-TYPE TRANSCRIPTIONAL REGULATOR TRMBL2"/>
    <property type="match status" value="1"/>
</dbReference>